<dbReference type="Proteomes" id="UP000244727">
    <property type="component" value="Chromosome"/>
</dbReference>
<feature type="transmembrane region" description="Helical" evidence="2">
    <location>
        <begin position="302"/>
        <end position="327"/>
    </location>
</feature>
<dbReference type="PANTHER" id="PTHR43471:SF3">
    <property type="entry name" value="ABC TRANSPORTER PERMEASE PROTEIN NATB"/>
    <property type="match status" value="1"/>
</dbReference>
<sequence>MTVRWRPIARIARWELAGSVAIDRRTGAMIAVALLLASATLPVAAIGGVSPESGLFRIGVEETSPYHPVVDDDPVPAPALAVRSPDNGEIDVLVQPHQISLADSEKGRAAYTDFRGAIGTYNDVRMRAEADQSAAFPVTVAVQYVERSAIDLDAGDAGDGSVGDGSTGGTGGDGPGGTGDGGTGDASDGEVSDAGGSLGGLGGLLATQNSSRSDPSSIDPPFPFRSLIFAFLFVLPLNFVIQAYGSSMLRERLNRRGELTLVAPVTPSEIVAGKTLPYLAIAVGFEVLLAVGIGVLRGGSGAGPLAVLAVLPIVGLFLGLTFLAAMFARSFKELTFLTVTITVGVTSYAFVPAIFTDQLPIALISPLTIVVRDLQGLPIEPGAALFSMGPPALVALIAFGLGMGLYREEDLFTQRPVPWKVLDAFAGRITGVRSAALLSAALIPFVFVAELIGVAALFPVSLSYPTVAIVLVLVVVALVEEAAKSIHLYAGVVHDLYPRTRASALKIGIASGLGFFVAEKFVLIVALAGGETPAVQEAALVTGGVPESVPVLIGFLLAPLVLHAGTATLSALGAIGGRRRYAVGYSLAVVVHLAYNLVVVMALA</sequence>
<keyword evidence="3" id="KW-0378">Hydrolase</keyword>
<keyword evidence="2" id="KW-1133">Transmembrane helix</keyword>
<feature type="transmembrane region" description="Helical" evidence="2">
    <location>
        <begin position="435"/>
        <end position="458"/>
    </location>
</feature>
<dbReference type="KEGG" id="harc:HARCEL1_11120"/>
<keyword evidence="2" id="KW-0812">Transmembrane</keyword>
<feature type="compositionally biased region" description="Gly residues" evidence="1">
    <location>
        <begin position="157"/>
        <end position="184"/>
    </location>
</feature>
<feature type="transmembrane region" description="Helical" evidence="2">
    <location>
        <begin position="222"/>
        <end position="245"/>
    </location>
</feature>
<evidence type="ECO:0000313" key="3">
    <source>
        <dbReference type="EMBL" id="AWB28214.1"/>
    </source>
</evidence>
<dbReference type="GO" id="GO:0006508">
    <property type="term" value="P:proteolysis"/>
    <property type="evidence" value="ECO:0007669"/>
    <property type="project" value="UniProtKB-KW"/>
</dbReference>
<accession>A0A2R4X349</accession>
<keyword evidence="2" id="KW-0472">Membrane</keyword>
<evidence type="ECO:0000256" key="1">
    <source>
        <dbReference type="SAM" id="MobiDB-lite"/>
    </source>
</evidence>
<feature type="transmembrane region" description="Helical" evidence="2">
    <location>
        <begin position="383"/>
        <end position="406"/>
    </location>
</feature>
<organism evidence="3 4">
    <name type="scientific">Halococcoides cellulosivorans</name>
    <dbReference type="NCBI Taxonomy" id="1679096"/>
    <lineage>
        <taxon>Archaea</taxon>
        <taxon>Methanobacteriati</taxon>
        <taxon>Methanobacteriota</taxon>
        <taxon>Stenosarchaea group</taxon>
        <taxon>Halobacteria</taxon>
        <taxon>Halobacteriales</taxon>
        <taxon>Haloarculaceae</taxon>
        <taxon>Halococcoides</taxon>
    </lineage>
</organism>
<evidence type="ECO:0000256" key="2">
    <source>
        <dbReference type="SAM" id="Phobius"/>
    </source>
</evidence>
<feature type="transmembrane region" description="Helical" evidence="2">
    <location>
        <begin position="464"/>
        <end position="483"/>
    </location>
</feature>
<name>A0A2R4X349_9EURY</name>
<feature type="transmembrane region" description="Helical" evidence="2">
    <location>
        <begin position="549"/>
        <end position="575"/>
    </location>
</feature>
<keyword evidence="3" id="KW-0645">Protease</keyword>
<dbReference type="PANTHER" id="PTHR43471">
    <property type="entry name" value="ABC TRANSPORTER PERMEASE"/>
    <property type="match status" value="1"/>
</dbReference>
<feature type="region of interest" description="Disordered" evidence="1">
    <location>
        <begin position="153"/>
        <end position="193"/>
    </location>
</feature>
<feature type="transmembrane region" description="Helical" evidence="2">
    <location>
        <begin position="504"/>
        <end position="529"/>
    </location>
</feature>
<protein>
    <submittedName>
        <fullName evidence="3">PrsW family intramembrane metalloprotease</fullName>
    </submittedName>
</protein>
<feature type="transmembrane region" description="Helical" evidence="2">
    <location>
        <begin position="334"/>
        <end position="355"/>
    </location>
</feature>
<proteinExistence type="predicted"/>
<evidence type="ECO:0000313" key="4">
    <source>
        <dbReference type="Proteomes" id="UP000244727"/>
    </source>
</evidence>
<keyword evidence="3" id="KW-0482">Metalloprotease</keyword>
<feature type="transmembrane region" description="Helical" evidence="2">
    <location>
        <begin position="276"/>
        <end position="296"/>
    </location>
</feature>
<reference evidence="3 4" key="1">
    <citation type="submission" date="2018-04" db="EMBL/GenBank/DDBJ databases">
        <title>Halococcoides cellulosivorans gen. nov., sp. nov., an extremely halophilic cellulose-utilizing haloarchaeon from hypersaline lakes.</title>
        <authorList>
            <person name="Sorokin D.Y."/>
            <person name="Toshchakov S.V."/>
            <person name="Samarov N.I."/>
            <person name="Korzhenkov A."/>
            <person name="Kublanov I.V."/>
        </authorList>
    </citation>
    <scope>NUCLEOTIDE SEQUENCE [LARGE SCALE GENOMIC DNA]</scope>
    <source>
        <strain evidence="3 4">HArcel1</strain>
    </source>
</reference>
<gene>
    <name evidence="3" type="ORF">HARCEL1_11120</name>
</gene>
<dbReference type="AlphaFoldDB" id="A0A2R4X349"/>
<keyword evidence="4" id="KW-1185">Reference proteome</keyword>
<dbReference type="EMBL" id="CP028858">
    <property type="protein sequence ID" value="AWB28214.1"/>
    <property type="molecule type" value="Genomic_DNA"/>
</dbReference>
<feature type="transmembrane region" description="Helical" evidence="2">
    <location>
        <begin position="582"/>
        <end position="603"/>
    </location>
</feature>
<dbReference type="GO" id="GO:0008237">
    <property type="term" value="F:metallopeptidase activity"/>
    <property type="evidence" value="ECO:0007669"/>
    <property type="project" value="UniProtKB-KW"/>
</dbReference>